<dbReference type="Pfam" id="PF02518">
    <property type="entry name" value="HATPase_c"/>
    <property type="match status" value="1"/>
</dbReference>
<dbReference type="AlphaFoldDB" id="A0A2H0WKM9"/>
<feature type="domain" description="Histidine kinase" evidence="4">
    <location>
        <begin position="1"/>
        <end position="98"/>
    </location>
</feature>
<dbReference type="GO" id="GO:0000155">
    <property type="term" value="F:phosphorelay sensor kinase activity"/>
    <property type="evidence" value="ECO:0007669"/>
    <property type="project" value="TreeGrafter"/>
</dbReference>
<dbReference type="PANTHER" id="PTHR43547">
    <property type="entry name" value="TWO-COMPONENT HISTIDINE KINASE"/>
    <property type="match status" value="1"/>
</dbReference>
<dbReference type="PANTHER" id="PTHR43547:SF2">
    <property type="entry name" value="HYBRID SIGNAL TRANSDUCTION HISTIDINE KINASE C"/>
    <property type="match status" value="1"/>
</dbReference>
<dbReference type="Proteomes" id="UP000230353">
    <property type="component" value="Unassembled WGS sequence"/>
</dbReference>
<sequence length="98" mass="10774">NLLDNAIKYTKKGEINVSISPTPKNAQIKIQDTGQGLNEKEMNGLFKRYHRGIKEGIKGMGIGLYIAKKVIDDHKGKIWAESEGEGKGSAFFIELPAS</sequence>
<evidence type="ECO:0000313" key="6">
    <source>
        <dbReference type="Proteomes" id="UP000230353"/>
    </source>
</evidence>
<keyword evidence="3" id="KW-0597">Phosphoprotein</keyword>
<name>A0A2H0WKM9_9BACT</name>
<dbReference type="Gene3D" id="3.30.565.10">
    <property type="entry name" value="Histidine kinase-like ATPase, C-terminal domain"/>
    <property type="match status" value="1"/>
</dbReference>
<protein>
    <recommendedName>
        <fullName evidence="2">histidine kinase</fullName>
        <ecNumber evidence="2">2.7.13.3</ecNumber>
    </recommendedName>
</protein>
<feature type="non-terminal residue" evidence="5">
    <location>
        <position position="1"/>
    </location>
</feature>
<evidence type="ECO:0000256" key="3">
    <source>
        <dbReference type="ARBA" id="ARBA00022553"/>
    </source>
</evidence>
<dbReference type="InterPro" id="IPR003594">
    <property type="entry name" value="HATPase_dom"/>
</dbReference>
<comment type="caution">
    <text evidence="5">The sequence shown here is derived from an EMBL/GenBank/DDBJ whole genome shotgun (WGS) entry which is preliminary data.</text>
</comment>
<dbReference type="InterPro" id="IPR005467">
    <property type="entry name" value="His_kinase_dom"/>
</dbReference>
<keyword evidence="5" id="KW-0418">Kinase</keyword>
<dbReference type="EMBL" id="PEZL01000042">
    <property type="protein sequence ID" value="PIS13232.1"/>
    <property type="molecule type" value="Genomic_DNA"/>
</dbReference>
<evidence type="ECO:0000313" key="5">
    <source>
        <dbReference type="EMBL" id="PIS13232.1"/>
    </source>
</evidence>
<dbReference type="EC" id="2.7.13.3" evidence="2"/>
<dbReference type="InterPro" id="IPR004358">
    <property type="entry name" value="Sig_transdc_His_kin-like_C"/>
</dbReference>
<gene>
    <name evidence="5" type="ORF">COT67_02915</name>
</gene>
<dbReference type="PRINTS" id="PR00344">
    <property type="entry name" value="BCTRLSENSOR"/>
</dbReference>
<accession>A0A2H0WKM9</accession>
<dbReference type="SMART" id="SM00387">
    <property type="entry name" value="HATPase_c"/>
    <property type="match status" value="1"/>
</dbReference>
<evidence type="ECO:0000256" key="2">
    <source>
        <dbReference type="ARBA" id="ARBA00012438"/>
    </source>
</evidence>
<reference evidence="6" key="1">
    <citation type="submission" date="2017-09" db="EMBL/GenBank/DDBJ databases">
        <title>Depth-based differentiation of microbial function through sediment-hosted aquifers and enrichment of novel symbionts in the deep terrestrial subsurface.</title>
        <authorList>
            <person name="Probst A.J."/>
            <person name="Ladd B."/>
            <person name="Jarett J.K."/>
            <person name="Geller-Mcgrath D.E."/>
            <person name="Sieber C.M.K."/>
            <person name="Emerson J.B."/>
            <person name="Anantharaman K."/>
            <person name="Thomas B.C."/>
            <person name="Malmstrom R."/>
            <person name="Stieglmeier M."/>
            <person name="Klingl A."/>
            <person name="Woyke T."/>
            <person name="Ryan C.M."/>
            <person name="Banfield J.F."/>
        </authorList>
    </citation>
    <scope>NUCLEOTIDE SEQUENCE [LARGE SCALE GENOMIC DNA]</scope>
</reference>
<keyword evidence="5" id="KW-0808">Transferase</keyword>
<proteinExistence type="predicted"/>
<evidence type="ECO:0000256" key="1">
    <source>
        <dbReference type="ARBA" id="ARBA00000085"/>
    </source>
</evidence>
<organism evidence="5 6">
    <name type="scientific">Candidatus Tagabacteria bacterium CG09_land_8_20_14_0_10_41_14</name>
    <dbReference type="NCBI Taxonomy" id="1975021"/>
    <lineage>
        <taxon>Bacteria</taxon>
        <taxon>Candidatus Tagaibacteriota</taxon>
    </lineage>
</organism>
<dbReference type="PROSITE" id="PS50109">
    <property type="entry name" value="HIS_KIN"/>
    <property type="match status" value="1"/>
</dbReference>
<dbReference type="InterPro" id="IPR036890">
    <property type="entry name" value="HATPase_C_sf"/>
</dbReference>
<evidence type="ECO:0000259" key="4">
    <source>
        <dbReference type="PROSITE" id="PS50109"/>
    </source>
</evidence>
<dbReference type="SUPFAM" id="SSF55874">
    <property type="entry name" value="ATPase domain of HSP90 chaperone/DNA topoisomerase II/histidine kinase"/>
    <property type="match status" value="1"/>
</dbReference>
<comment type="catalytic activity">
    <reaction evidence="1">
        <text>ATP + protein L-histidine = ADP + protein N-phospho-L-histidine.</text>
        <dbReference type="EC" id="2.7.13.3"/>
    </reaction>
</comment>